<keyword evidence="3" id="KW-1185">Reference proteome</keyword>
<dbReference type="InterPro" id="IPR006750">
    <property type="entry name" value="YdcZ"/>
</dbReference>
<organism evidence="2 3">
    <name type="scientific">Metallococcus carri</name>
    <dbReference type="NCBI Taxonomy" id="1656884"/>
    <lineage>
        <taxon>Bacteria</taxon>
        <taxon>Bacillati</taxon>
        <taxon>Actinomycetota</taxon>
        <taxon>Actinomycetes</taxon>
        <taxon>Micrococcales</taxon>
        <taxon>Dermacoccaceae</taxon>
        <taxon>Metallococcus</taxon>
    </lineage>
</organism>
<accession>A0A967B3I9</accession>
<feature type="transmembrane region" description="Helical" evidence="1">
    <location>
        <begin position="155"/>
        <end position="172"/>
    </location>
</feature>
<feature type="transmembrane region" description="Helical" evidence="1">
    <location>
        <begin position="32"/>
        <end position="49"/>
    </location>
</feature>
<dbReference type="PANTHER" id="PTHR34821:SF2">
    <property type="entry name" value="INNER MEMBRANE PROTEIN YDCZ"/>
    <property type="match status" value="1"/>
</dbReference>
<feature type="transmembrane region" description="Helical" evidence="1">
    <location>
        <begin position="93"/>
        <end position="114"/>
    </location>
</feature>
<dbReference type="RefSeq" id="WP_166197273.1">
    <property type="nucleotide sequence ID" value="NZ_JAAOIV010000009.1"/>
</dbReference>
<name>A0A967B3I9_9MICO</name>
<dbReference type="AlphaFoldDB" id="A0A967B3I9"/>
<feature type="transmembrane region" description="Helical" evidence="1">
    <location>
        <begin position="226"/>
        <end position="246"/>
    </location>
</feature>
<dbReference type="PANTHER" id="PTHR34821">
    <property type="entry name" value="INNER MEMBRANE PROTEIN YDCZ"/>
    <property type="match status" value="1"/>
</dbReference>
<evidence type="ECO:0000313" key="2">
    <source>
        <dbReference type="EMBL" id="NHN56605.1"/>
    </source>
</evidence>
<dbReference type="Pfam" id="PF04657">
    <property type="entry name" value="DMT_YdcZ"/>
    <property type="match status" value="2"/>
</dbReference>
<feature type="transmembrane region" description="Helical" evidence="1">
    <location>
        <begin position="69"/>
        <end position="87"/>
    </location>
</feature>
<reference evidence="2" key="1">
    <citation type="submission" date="2020-03" db="EMBL/GenBank/DDBJ databases">
        <title>Draft sequencing of Calidifontibacter sp. DB0510.</title>
        <authorList>
            <person name="Kim D.-U."/>
        </authorList>
    </citation>
    <scope>NUCLEOTIDE SEQUENCE</scope>
    <source>
        <strain evidence="2">DB0510</strain>
    </source>
</reference>
<feature type="transmembrane region" description="Helical" evidence="1">
    <location>
        <begin position="192"/>
        <end position="214"/>
    </location>
</feature>
<dbReference type="GO" id="GO:0005886">
    <property type="term" value="C:plasma membrane"/>
    <property type="evidence" value="ECO:0007669"/>
    <property type="project" value="TreeGrafter"/>
</dbReference>
<keyword evidence="1" id="KW-0472">Membrane</keyword>
<feature type="transmembrane region" description="Helical" evidence="1">
    <location>
        <begin position="284"/>
        <end position="302"/>
    </location>
</feature>
<protein>
    <submittedName>
        <fullName evidence="2">DMT family transporter</fullName>
    </submittedName>
</protein>
<feature type="transmembrane region" description="Helical" evidence="1">
    <location>
        <begin position="251"/>
        <end position="272"/>
    </location>
</feature>
<keyword evidence="1" id="KW-1133">Transmembrane helix</keyword>
<evidence type="ECO:0000313" key="3">
    <source>
        <dbReference type="Proteomes" id="UP000744769"/>
    </source>
</evidence>
<comment type="caution">
    <text evidence="2">The sequence shown here is derived from an EMBL/GenBank/DDBJ whole genome shotgun (WGS) entry which is preliminary data.</text>
</comment>
<evidence type="ECO:0000256" key="1">
    <source>
        <dbReference type="SAM" id="Phobius"/>
    </source>
</evidence>
<gene>
    <name evidence="2" type="ORF">G9U51_12525</name>
</gene>
<sequence length="305" mass="31047">MVGAFAAGVGLSLQSRMNGAVAAHSGQWIVAALWSFGSGLIVLTLGLLVSRSMRAGWFGIRDALREGRLRWWQCIGGIAGAILVAVQSWSVPIVGVAIFSVGVVGGQTLNALLVDRLGLGPAGIQAVTVSRVVAAVVAVVGVVVSATAHRSGGSFAVWPALAAFAAGALMAGQQATNARVSVANGSPMATTWQNFFVGTIALLVMSAVILARTGTAGWGPPTGVPWWAWWGGLVGIVFIAITAWAVRHTGVLLFGLLSVAGQLLAALCLDLLDPVTRGDVSAQLVLGLGITLLAAMGAGVAARRR</sequence>
<dbReference type="Proteomes" id="UP000744769">
    <property type="component" value="Unassembled WGS sequence"/>
</dbReference>
<feature type="transmembrane region" description="Helical" evidence="1">
    <location>
        <begin position="126"/>
        <end position="149"/>
    </location>
</feature>
<keyword evidence="1" id="KW-0812">Transmembrane</keyword>
<proteinExistence type="predicted"/>
<dbReference type="EMBL" id="JAAOIV010000009">
    <property type="protein sequence ID" value="NHN56605.1"/>
    <property type="molecule type" value="Genomic_DNA"/>
</dbReference>